<proteinExistence type="predicted"/>
<keyword evidence="3" id="KW-1185">Reference proteome</keyword>
<evidence type="ECO:0000256" key="1">
    <source>
        <dbReference type="SAM" id="MobiDB-lite"/>
    </source>
</evidence>
<name>A2ZMZ9_ORYSI</name>
<gene>
    <name evidence="2" type="ORF">OsI_39208</name>
</gene>
<evidence type="ECO:0000313" key="2">
    <source>
        <dbReference type="EMBL" id="EAY83983.1"/>
    </source>
</evidence>
<organism evidence="2 3">
    <name type="scientific">Oryza sativa subsp. indica</name>
    <name type="common">Rice</name>
    <dbReference type="NCBI Taxonomy" id="39946"/>
    <lineage>
        <taxon>Eukaryota</taxon>
        <taxon>Viridiplantae</taxon>
        <taxon>Streptophyta</taxon>
        <taxon>Embryophyta</taxon>
        <taxon>Tracheophyta</taxon>
        <taxon>Spermatophyta</taxon>
        <taxon>Magnoliopsida</taxon>
        <taxon>Liliopsida</taxon>
        <taxon>Poales</taxon>
        <taxon>Poaceae</taxon>
        <taxon>BOP clade</taxon>
        <taxon>Oryzoideae</taxon>
        <taxon>Oryzeae</taxon>
        <taxon>Oryzinae</taxon>
        <taxon>Oryza</taxon>
        <taxon>Oryza sativa</taxon>
    </lineage>
</organism>
<feature type="region of interest" description="Disordered" evidence="1">
    <location>
        <begin position="19"/>
        <end position="46"/>
    </location>
</feature>
<accession>A2ZMZ9</accession>
<reference evidence="2 3" key="1">
    <citation type="journal article" date="2005" name="PLoS Biol.">
        <title>The genomes of Oryza sativa: a history of duplications.</title>
        <authorList>
            <person name="Yu J."/>
            <person name="Wang J."/>
            <person name="Lin W."/>
            <person name="Li S."/>
            <person name="Li H."/>
            <person name="Zhou J."/>
            <person name="Ni P."/>
            <person name="Dong W."/>
            <person name="Hu S."/>
            <person name="Zeng C."/>
            <person name="Zhang J."/>
            <person name="Zhang Y."/>
            <person name="Li R."/>
            <person name="Xu Z."/>
            <person name="Li S."/>
            <person name="Li X."/>
            <person name="Zheng H."/>
            <person name="Cong L."/>
            <person name="Lin L."/>
            <person name="Yin J."/>
            <person name="Geng J."/>
            <person name="Li G."/>
            <person name="Shi J."/>
            <person name="Liu J."/>
            <person name="Lv H."/>
            <person name="Li J."/>
            <person name="Wang J."/>
            <person name="Deng Y."/>
            <person name="Ran L."/>
            <person name="Shi X."/>
            <person name="Wang X."/>
            <person name="Wu Q."/>
            <person name="Li C."/>
            <person name="Ren X."/>
            <person name="Wang J."/>
            <person name="Wang X."/>
            <person name="Li D."/>
            <person name="Liu D."/>
            <person name="Zhang X."/>
            <person name="Ji Z."/>
            <person name="Zhao W."/>
            <person name="Sun Y."/>
            <person name="Zhang Z."/>
            <person name="Bao J."/>
            <person name="Han Y."/>
            <person name="Dong L."/>
            <person name="Ji J."/>
            <person name="Chen P."/>
            <person name="Wu S."/>
            <person name="Liu J."/>
            <person name="Xiao Y."/>
            <person name="Bu D."/>
            <person name="Tan J."/>
            <person name="Yang L."/>
            <person name="Ye C."/>
            <person name="Zhang J."/>
            <person name="Xu J."/>
            <person name="Zhou Y."/>
            <person name="Yu Y."/>
            <person name="Zhang B."/>
            <person name="Zhuang S."/>
            <person name="Wei H."/>
            <person name="Liu B."/>
            <person name="Lei M."/>
            <person name="Yu H."/>
            <person name="Li Y."/>
            <person name="Xu H."/>
            <person name="Wei S."/>
            <person name="He X."/>
            <person name="Fang L."/>
            <person name="Zhang Z."/>
            <person name="Zhang Y."/>
            <person name="Huang X."/>
            <person name="Su Z."/>
            <person name="Tong W."/>
            <person name="Li J."/>
            <person name="Tong Z."/>
            <person name="Li S."/>
            <person name="Ye J."/>
            <person name="Wang L."/>
            <person name="Fang L."/>
            <person name="Lei T."/>
            <person name="Chen C."/>
            <person name="Chen H."/>
            <person name="Xu Z."/>
            <person name="Li H."/>
            <person name="Huang H."/>
            <person name="Zhang F."/>
            <person name="Xu H."/>
            <person name="Li N."/>
            <person name="Zhao C."/>
            <person name="Li S."/>
            <person name="Dong L."/>
            <person name="Huang Y."/>
            <person name="Li L."/>
            <person name="Xi Y."/>
            <person name="Qi Q."/>
            <person name="Li W."/>
            <person name="Zhang B."/>
            <person name="Hu W."/>
            <person name="Zhang Y."/>
            <person name="Tian X."/>
            <person name="Jiao Y."/>
            <person name="Liang X."/>
            <person name="Jin J."/>
            <person name="Gao L."/>
            <person name="Zheng W."/>
            <person name="Hao B."/>
            <person name="Liu S."/>
            <person name="Wang W."/>
            <person name="Yuan L."/>
            <person name="Cao M."/>
            <person name="McDermott J."/>
            <person name="Samudrala R."/>
            <person name="Wang J."/>
            <person name="Wong G.K."/>
            <person name="Yang H."/>
        </authorList>
    </citation>
    <scope>NUCLEOTIDE SEQUENCE [LARGE SCALE GENOMIC DNA]</scope>
    <source>
        <strain evidence="3">cv. 93-11</strain>
    </source>
</reference>
<evidence type="ECO:0000313" key="3">
    <source>
        <dbReference type="Proteomes" id="UP000007015"/>
    </source>
</evidence>
<protein>
    <submittedName>
        <fullName evidence="2">Uncharacterized protein</fullName>
    </submittedName>
</protein>
<dbReference type="Proteomes" id="UP000007015">
    <property type="component" value="Chromosome 12"/>
</dbReference>
<dbReference type="EMBL" id="CM000137">
    <property type="protein sequence ID" value="EAY83983.1"/>
    <property type="molecule type" value="Genomic_DNA"/>
</dbReference>
<dbReference type="Gramene" id="BGIOSGA035791-TA">
    <property type="protein sequence ID" value="BGIOSGA035791-PA"/>
    <property type="gene ID" value="BGIOSGA035791"/>
</dbReference>
<dbReference type="HOGENOM" id="CLU_2610302_0_0_1"/>
<sequence>MEPSTKLAAFFTDLKALERRDRDGNLGKKRKPEASERAMQMDAAPPGGELRLPLLLQLVGSSAGAAPMISSVMATNAKE</sequence>
<dbReference type="AlphaFoldDB" id="A2ZMZ9"/>
<feature type="compositionally biased region" description="Basic and acidic residues" evidence="1">
    <location>
        <begin position="19"/>
        <end position="36"/>
    </location>
</feature>